<keyword evidence="6" id="KW-1185">Reference proteome</keyword>
<protein>
    <submittedName>
        <fullName evidence="5">HTH-type transcriptional regulator LutR</fullName>
    </submittedName>
</protein>
<evidence type="ECO:0000313" key="5">
    <source>
        <dbReference type="EMBL" id="KUP90808.1"/>
    </source>
</evidence>
<dbReference type="InterPro" id="IPR011711">
    <property type="entry name" value="GntR_C"/>
</dbReference>
<dbReference type="EMBL" id="LPUY01000135">
    <property type="protein sequence ID" value="KUP90808.1"/>
    <property type="molecule type" value="Genomic_DNA"/>
</dbReference>
<dbReference type="RefSeq" id="WP_068248721.1">
    <property type="nucleotide sequence ID" value="NZ_LPUY01000135.1"/>
</dbReference>
<dbReference type="PANTHER" id="PTHR43537">
    <property type="entry name" value="TRANSCRIPTIONAL REGULATOR, GNTR FAMILY"/>
    <property type="match status" value="1"/>
</dbReference>
<dbReference type="InterPro" id="IPR036390">
    <property type="entry name" value="WH_DNA-bd_sf"/>
</dbReference>
<dbReference type="OrthoDB" id="9788098at2"/>
<evidence type="ECO:0000313" key="6">
    <source>
        <dbReference type="Proteomes" id="UP000068382"/>
    </source>
</evidence>
<evidence type="ECO:0000259" key="4">
    <source>
        <dbReference type="PROSITE" id="PS50949"/>
    </source>
</evidence>
<accession>A0A132BQY0</accession>
<dbReference type="Pfam" id="PF00392">
    <property type="entry name" value="GntR"/>
    <property type="match status" value="1"/>
</dbReference>
<dbReference type="InterPro" id="IPR000524">
    <property type="entry name" value="Tscrpt_reg_HTH_GntR"/>
</dbReference>
<dbReference type="SUPFAM" id="SSF46785">
    <property type="entry name" value="Winged helix' DNA-binding domain"/>
    <property type="match status" value="1"/>
</dbReference>
<sequence length="229" mass="25739">MPKVETAPEGRSSVERIVDFLYKEITSMRMLPGTRISETDIAGKFGVSRQPVREAFTHLANMDLILVRPKRATEVKKLSIKAIEKSRFVRAAVEAAALREAVKHCDAAAGFQLEALLALQKKALAERDYRAFSKLDYDFHKTVCDIGKVPYAFEVIREEKEKVDRLCMLGLAKEDRMPLLVEDHEEITDAIKAGDAERAVDAGMLHLTRLDDTIKSIRINSAAYFDDNA</sequence>
<evidence type="ECO:0000256" key="3">
    <source>
        <dbReference type="ARBA" id="ARBA00023163"/>
    </source>
</evidence>
<dbReference type="SUPFAM" id="SSF48008">
    <property type="entry name" value="GntR ligand-binding domain-like"/>
    <property type="match status" value="1"/>
</dbReference>
<dbReference type="Gene3D" id="1.10.10.10">
    <property type="entry name" value="Winged helix-like DNA-binding domain superfamily/Winged helix DNA-binding domain"/>
    <property type="match status" value="1"/>
</dbReference>
<dbReference type="GO" id="GO:0003700">
    <property type="term" value="F:DNA-binding transcription factor activity"/>
    <property type="evidence" value="ECO:0007669"/>
    <property type="project" value="InterPro"/>
</dbReference>
<reference evidence="5 6" key="1">
    <citation type="submission" date="2015-12" db="EMBL/GenBank/DDBJ databases">
        <title>Genome sequence of the marine Rhodobacteraceae strain O3.65, Candidatus Tritonibacter horizontis.</title>
        <authorList>
            <person name="Poehlein A."/>
            <person name="Giebel H.A."/>
            <person name="Voget S."/>
            <person name="Brinkhoff T."/>
        </authorList>
    </citation>
    <scope>NUCLEOTIDE SEQUENCE [LARGE SCALE GENOMIC DNA]</scope>
    <source>
        <strain evidence="5 6">O3.65</strain>
    </source>
</reference>
<keyword evidence="1" id="KW-0805">Transcription regulation</keyword>
<name>A0A132BQY0_9RHOB</name>
<gene>
    <name evidence="5" type="primary">lutR_9</name>
    <name evidence="5" type="ORF">TRIHO_43530</name>
</gene>
<dbReference type="Pfam" id="PF07729">
    <property type="entry name" value="FCD"/>
    <property type="match status" value="1"/>
</dbReference>
<feature type="domain" description="HTH gntR-type" evidence="4">
    <location>
        <begin position="11"/>
        <end position="78"/>
    </location>
</feature>
<evidence type="ECO:0000256" key="2">
    <source>
        <dbReference type="ARBA" id="ARBA00023125"/>
    </source>
</evidence>
<comment type="caution">
    <text evidence="5">The sequence shown here is derived from an EMBL/GenBank/DDBJ whole genome shotgun (WGS) entry which is preliminary data.</text>
</comment>
<dbReference type="PATRIC" id="fig|1768241.3.peg.4548"/>
<dbReference type="SMART" id="SM00345">
    <property type="entry name" value="HTH_GNTR"/>
    <property type="match status" value="1"/>
</dbReference>
<proteinExistence type="predicted"/>
<organism evidence="5 6">
    <name type="scientific">Tritonibacter horizontis</name>
    <dbReference type="NCBI Taxonomy" id="1768241"/>
    <lineage>
        <taxon>Bacteria</taxon>
        <taxon>Pseudomonadati</taxon>
        <taxon>Pseudomonadota</taxon>
        <taxon>Alphaproteobacteria</taxon>
        <taxon>Rhodobacterales</taxon>
        <taxon>Paracoccaceae</taxon>
        <taxon>Tritonibacter</taxon>
    </lineage>
</organism>
<dbReference type="Gene3D" id="1.20.120.530">
    <property type="entry name" value="GntR ligand-binding domain-like"/>
    <property type="match status" value="1"/>
</dbReference>
<dbReference type="SMART" id="SM00895">
    <property type="entry name" value="FCD"/>
    <property type="match status" value="1"/>
</dbReference>
<dbReference type="InterPro" id="IPR008920">
    <property type="entry name" value="TF_FadR/GntR_C"/>
</dbReference>
<dbReference type="AlphaFoldDB" id="A0A132BQY0"/>
<evidence type="ECO:0000256" key="1">
    <source>
        <dbReference type="ARBA" id="ARBA00023015"/>
    </source>
</evidence>
<keyword evidence="3" id="KW-0804">Transcription</keyword>
<dbReference type="InterPro" id="IPR036388">
    <property type="entry name" value="WH-like_DNA-bd_sf"/>
</dbReference>
<keyword evidence="2" id="KW-0238">DNA-binding</keyword>
<dbReference type="PROSITE" id="PS50949">
    <property type="entry name" value="HTH_GNTR"/>
    <property type="match status" value="1"/>
</dbReference>
<dbReference type="Proteomes" id="UP000068382">
    <property type="component" value="Unassembled WGS sequence"/>
</dbReference>
<dbReference type="PANTHER" id="PTHR43537:SF6">
    <property type="entry name" value="HTH-TYPE TRANSCRIPTIONAL REPRESSOR RSPR"/>
    <property type="match status" value="1"/>
</dbReference>
<dbReference type="GO" id="GO:0003677">
    <property type="term" value="F:DNA binding"/>
    <property type="evidence" value="ECO:0007669"/>
    <property type="project" value="UniProtKB-KW"/>
</dbReference>